<evidence type="ECO:0000313" key="2">
    <source>
        <dbReference type="Proteomes" id="UP000014977"/>
    </source>
</evidence>
<organism evidence="1 2">
    <name type="scientific">Desulfococcus multivorans DSM 2059</name>
    <dbReference type="NCBI Taxonomy" id="1121405"/>
    <lineage>
        <taxon>Bacteria</taxon>
        <taxon>Pseudomonadati</taxon>
        <taxon>Thermodesulfobacteriota</taxon>
        <taxon>Desulfobacteria</taxon>
        <taxon>Desulfobacterales</taxon>
        <taxon>Desulfococcaceae</taxon>
        <taxon>Desulfococcus</taxon>
    </lineage>
</organism>
<reference evidence="1 2" key="1">
    <citation type="journal article" date="2013" name="Genome Announc.">
        <title>Draft genome sequences for three mercury-methylating, sulfate-reducing bacteria.</title>
        <authorList>
            <person name="Brown S.D."/>
            <person name="Hurt R.A.Jr."/>
            <person name="Gilmour C.C."/>
            <person name="Elias D.A."/>
        </authorList>
    </citation>
    <scope>NUCLEOTIDE SEQUENCE [LARGE SCALE GENOMIC DNA]</scope>
    <source>
        <strain evidence="1 2">DSM 2059</strain>
    </source>
</reference>
<keyword evidence="2" id="KW-1185">Reference proteome</keyword>
<sequence length="325" mass="37260">MLFITNRFPRQSIRTRIDRKFDFDLNNNAPSNSVFFCERTDSEKYQEVGSIAFLERLKDSSYRQLLIYIHGFSNLPEDVFDAALELQALCDAQKKKEVLVVPIIWPCDNDLGIVQDYWDDQKSADQSAFSFARVLEKFIAWRNSEKYNPQSDPCLKRMNILAHSMGNRVLRETLAVWNKYDLADGVPLIFRNIFLVAADIVNESLHIGERGELICHASRNVVVYFASDDLALRASKASNLKNRVASRRLGHTGPEDMDLTPKNVYAVDCDDVNNIYDYPKGHSYFRSGETKGNAGLVFEHIFSALLSGRVFPEDEFRRTTIIRLP</sequence>
<gene>
    <name evidence="1" type="ORF">dsmv_1141</name>
</gene>
<dbReference type="InterPro" id="IPR010297">
    <property type="entry name" value="DUF900_hydrolase"/>
</dbReference>
<dbReference type="STRING" id="897.B2D07_04115"/>
<evidence type="ECO:0008006" key="3">
    <source>
        <dbReference type="Google" id="ProtNLM"/>
    </source>
</evidence>
<dbReference type="Proteomes" id="UP000014977">
    <property type="component" value="Unassembled WGS sequence"/>
</dbReference>
<comment type="caution">
    <text evidence="1">The sequence shown here is derived from an EMBL/GenBank/DDBJ whole genome shotgun (WGS) entry which is preliminary data.</text>
</comment>
<dbReference type="eggNOG" id="COG4782">
    <property type="taxonomic scope" value="Bacteria"/>
</dbReference>
<dbReference type="OrthoDB" id="9797755at2"/>
<dbReference type="RefSeq" id="WP_020875437.1">
    <property type="nucleotide sequence ID" value="NZ_ATHJ01000033.1"/>
</dbReference>
<proteinExistence type="predicted"/>
<dbReference type="PATRIC" id="fig|1121405.3.peg.406"/>
<dbReference type="EMBL" id="ATHJ01000033">
    <property type="protein sequence ID" value="EPR44191.1"/>
    <property type="molecule type" value="Genomic_DNA"/>
</dbReference>
<dbReference type="AlphaFoldDB" id="S7U3Z5"/>
<evidence type="ECO:0000313" key="1">
    <source>
        <dbReference type="EMBL" id="EPR44191.1"/>
    </source>
</evidence>
<dbReference type="Pfam" id="PF05990">
    <property type="entry name" value="DUF900"/>
    <property type="match status" value="1"/>
</dbReference>
<name>S7U3Z5_DESML</name>
<accession>S7U3Z5</accession>
<protein>
    <recommendedName>
        <fullName evidence="3">Alpha/beta hydrolase</fullName>
    </recommendedName>
</protein>